<evidence type="ECO:0000313" key="1">
    <source>
        <dbReference type="EMBL" id="MFD2832172.1"/>
    </source>
</evidence>
<dbReference type="RefSeq" id="WP_251739383.1">
    <property type="nucleotide sequence ID" value="NZ_JBHUOJ010000004.1"/>
</dbReference>
<proteinExistence type="predicted"/>
<comment type="caution">
    <text evidence="1">The sequence shown here is derived from an EMBL/GenBank/DDBJ whole genome shotgun (WGS) entry which is preliminary data.</text>
</comment>
<accession>A0ABW5X1H7</accession>
<name>A0ABW5X1H7_9FLAO</name>
<sequence length="97" mass="10822">MQLKGLLFLLIFTAYLATPPVVNYFKANGEISMATIDEEPSGCDDNSETQKKIEIFNKMNTFTNNFDHSGLFVALFLKSSLNSSIYLDPVSPPPRLT</sequence>
<evidence type="ECO:0000313" key="2">
    <source>
        <dbReference type="Proteomes" id="UP001597438"/>
    </source>
</evidence>
<gene>
    <name evidence="1" type="ORF">ACFSYS_02670</name>
</gene>
<protein>
    <submittedName>
        <fullName evidence="1">Uncharacterized protein</fullName>
    </submittedName>
</protein>
<keyword evidence="2" id="KW-1185">Reference proteome</keyword>
<reference evidence="2" key="1">
    <citation type="journal article" date="2019" name="Int. J. Syst. Evol. Microbiol.">
        <title>The Global Catalogue of Microorganisms (GCM) 10K type strain sequencing project: providing services to taxonomists for standard genome sequencing and annotation.</title>
        <authorList>
            <consortium name="The Broad Institute Genomics Platform"/>
            <consortium name="The Broad Institute Genome Sequencing Center for Infectious Disease"/>
            <person name="Wu L."/>
            <person name="Ma J."/>
        </authorList>
    </citation>
    <scope>NUCLEOTIDE SEQUENCE [LARGE SCALE GENOMIC DNA]</scope>
    <source>
        <strain evidence="2">KCTC 52925</strain>
    </source>
</reference>
<dbReference type="EMBL" id="JBHUOJ010000004">
    <property type="protein sequence ID" value="MFD2832172.1"/>
    <property type="molecule type" value="Genomic_DNA"/>
</dbReference>
<dbReference type="Proteomes" id="UP001597438">
    <property type="component" value="Unassembled WGS sequence"/>
</dbReference>
<organism evidence="1 2">
    <name type="scientific">Christiangramia antarctica</name>
    <dbReference type="NCBI Taxonomy" id="2058158"/>
    <lineage>
        <taxon>Bacteria</taxon>
        <taxon>Pseudomonadati</taxon>
        <taxon>Bacteroidota</taxon>
        <taxon>Flavobacteriia</taxon>
        <taxon>Flavobacteriales</taxon>
        <taxon>Flavobacteriaceae</taxon>
        <taxon>Christiangramia</taxon>
    </lineage>
</organism>